<reference evidence="1 2" key="1">
    <citation type="submission" date="2011-10" db="EMBL/GenBank/DDBJ databases">
        <title>The Genome Sequence of Prevotella histicola F0411.</title>
        <authorList>
            <consortium name="The Broad Institute Genome Sequencing Platform"/>
            <person name="Earl A."/>
            <person name="Ward D."/>
            <person name="Feldgarden M."/>
            <person name="Gevers D."/>
            <person name="Izard J."/>
            <person name="Ganesan A."/>
            <person name="Blanton J.M."/>
            <person name="Baranova O.V."/>
            <person name="Tanner A.C."/>
            <person name="Mathney J.M.J."/>
            <person name="Dewhirst F.E."/>
            <person name="Young S.K."/>
            <person name="Zeng Q."/>
            <person name="Gargeya S."/>
            <person name="Fitzgerald M."/>
            <person name="Haas B."/>
            <person name="Abouelleil A."/>
            <person name="Alvarado L."/>
            <person name="Arachchi H.M."/>
            <person name="Berlin A."/>
            <person name="Brown A."/>
            <person name="Chapman S.B."/>
            <person name="Chen Z."/>
            <person name="Dunbar C."/>
            <person name="Freedman E."/>
            <person name="Gearin G."/>
            <person name="Gellesch M."/>
            <person name="Goldberg J."/>
            <person name="Griggs A."/>
            <person name="Gujja S."/>
            <person name="Heiman D."/>
            <person name="Howarth C."/>
            <person name="Larson L."/>
            <person name="Lui A."/>
            <person name="MacDonald P.J.P."/>
            <person name="Montmayeur A."/>
            <person name="Murphy C."/>
            <person name="Neiman D."/>
            <person name="Pearson M."/>
            <person name="Priest M."/>
            <person name="Roberts A."/>
            <person name="Saif S."/>
            <person name="Shea T."/>
            <person name="Shenoy N."/>
            <person name="Sisk P."/>
            <person name="Stolte C."/>
            <person name="Sykes S."/>
            <person name="Wortman J."/>
            <person name="Nusbaum C."/>
            <person name="Birren B."/>
        </authorList>
    </citation>
    <scope>NUCLEOTIDE SEQUENCE [LARGE SCALE GENOMIC DNA]</scope>
    <source>
        <strain evidence="1 2">F0411</strain>
    </source>
</reference>
<sequence>MYEINTLREKFGDSVLQVKGNGSFKNSIGQIYQTFGGIKLYPSVEEK</sequence>
<keyword evidence="2" id="KW-1185">Reference proteome</keyword>
<evidence type="ECO:0000313" key="2">
    <source>
        <dbReference type="Proteomes" id="UP000004597"/>
    </source>
</evidence>
<dbReference type="EMBL" id="AFXP01000009">
    <property type="protein sequence ID" value="EHG16256.1"/>
    <property type="molecule type" value="Genomic_DNA"/>
</dbReference>
<evidence type="ECO:0000313" key="1">
    <source>
        <dbReference type="EMBL" id="EHG16256.1"/>
    </source>
</evidence>
<accession>G6AG65</accession>
<dbReference type="STRING" id="857291.HMPREF9138_01092"/>
<proteinExistence type="predicted"/>
<comment type="caution">
    <text evidence="1">The sequence shown here is derived from an EMBL/GenBank/DDBJ whole genome shotgun (WGS) entry which is preliminary data.</text>
</comment>
<dbReference type="Proteomes" id="UP000004597">
    <property type="component" value="Unassembled WGS sequence"/>
</dbReference>
<protein>
    <submittedName>
        <fullName evidence="1">Uncharacterized protein</fullName>
    </submittedName>
</protein>
<dbReference type="HOGENOM" id="CLU_3171599_0_0_10"/>
<dbReference type="PATRIC" id="fig|857291.3.peg.1084"/>
<gene>
    <name evidence="1" type="ORF">HMPREF9138_01092</name>
</gene>
<organism evidence="1 2">
    <name type="scientific">Prevotella histicola F0411</name>
    <dbReference type="NCBI Taxonomy" id="857291"/>
    <lineage>
        <taxon>Bacteria</taxon>
        <taxon>Pseudomonadati</taxon>
        <taxon>Bacteroidota</taxon>
        <taxon>Bacteroidia</taxon>
        <taxon>Bacteroidales</taxon>
        <taxon>Prevotellaceae</taxon>
        <taxon>Prevotella</taxon>
    </lineage>
</organism>
<name>G6AG65_9BACT</name>
<dbReference type="AlphaFoldDB" id="G6AG65"/>